<dbReference type="EC" id="2.7.13.3" evidence="3"/>
<keyword evidence="10" id="KW-0418">Kinase</keyword>
<gene>
    <name evidence="20" type="primary">pgtB</name>
    <name evidence="20" type="ORF">BN1804_02571</name>
</gene>
<evidence type="ECO:0000313" key="20">
    <source>
        <dbReference type="EMBL" id="CRL63605.1"/>
    </source>
</evidence>
<dbReference type="InterPro" id="IPR000014">
    <property type="entry name" value="PAS"/>
</dbReference>
<dbReference type="GO" id="GO:0007234">
    <property type="term" value="P:osmosensory signaling via phosphorelay pathway"/>
    <property type="evidence" value="ECO:0007669"/>
    <property type="project" value="TreeGrafter"/>
</dbReference>
<keyword evidence="7" id="KW-0808">Transferase</keyword>
<dbReference type="CDD" id="cd06225">
    <property type="entry name" value="HAMP"/>
    <property type="match status" value="1"/>
</dbReference>
<dbReference type="InterPro" id="IPR050351">
    <property type="entry name" value="BphY/WalK/GraS-like"/>
</dbReference>
<dbReference type="GO" id="GO:0000155">
    <property type="term" value="F:phosphorelay sensor kinase activity"/>
    <property type="evidence" value="ECO:0007669"/>
    <property type="project" value="InterPro"/>
</dbReference>
<dbReference type="InterPro" id="IPR003594">
    <property type="entry name" value="HATPase_dom"/>
</dbReference>
<feature type="transmembrane region" description="Helical" evidence="17">
    <location>
        <begin position="16"/>
        <end position="38"/>
    </location>
</feature>
<keyword evidence="13" id="KW-0902">Two-component regulatory system</keyword>
<dbReference type="Gene3D" id="6.10.340.10">
    <property type="match status" value="1"/>
</dbReference>
<feature type="domain" description="Histidine kinase" evidence="18">
    <location>
        <begin position="574"/>
        <end position="787"/>
    </location>
</feature>
<dbReference type="SUPFAM" id="SSF158472">
    <property type="entry name" value="HAMP domain-like"/>
    <property type="match status" value="1"/>
</dbReference>
<dbReference type="InterPro" id="IPR005467">
    <property type="entry name" value="His_kinase_dom"/>
</dbReference>
<keyword evidence="8 17" id="KW-0812">Transmembrane</keyword>
<evidence type="ECO:0000256" key="9">
    <source>
        <dbReference type="ARBA" id="ARBA00022741"/>
    </source>
</evidence>
<sequence>MKLLVPKQFGKLGRRLYMAFIFSSLLTLLIGVVIFFMWGKLATQINASVGGSLPMLTTSYNMERYSTNLQMLLKEREQTQRKSVSEQQQQEIHQLLDNLREFPIEQKPQRDFYTQLVDELTELINQQDVLLDKRRELENRLAQLLGQLAWMHDAVGDDIKPLLNEIEWHVSQMINEKNVQENSLQLLLESTLLQELFTTENELISLVEEIAHQRYSRDIDVAFHYISVKIDEIIALNQKLKSYPSTIAHRQILQEIIAITRYDGDIYQTLIDDVENEKKLKALTPKLNEKLSQFDSAVRSNVFATSEALNKLNDNTRKLMATGKIVIVVIIIASLLLSIIVMKILIDRRLIARLNKLSDDLAHVAKGNLTEPVLIEGQDEIGLLSRRLRRFWRQMKEVEASNALNLINNTDASLITCHHDGRIETVNPSAATLLGTGKEQNSKPLWLLFSGEASTMLKTQFSSSGQLYLLGQSECTIRMVKEGEPHFLQFNIREYPHKDEHKYIVTITDITRQELSRLELQRLVALKTQDLQDKNQQLNEEMLRREQAQKHLIQTQEELVQAAKMAVVGQAMTSLAHELNQPLSAINTYLYSAKLTMQMGKYDQLPDSIERIEKLCARINRIITALRNFSRKSSSEISFVSAPLKELVDSAMVLVESRSKREQCIIKNNIPDELTICADPTQIEQVLVNLFVNAMDAIAGLGESQITIDLLSVDPKRKLVAIADSGKGFNSEVLPKLFTPFTTTKDVGLGLGLSICRSIMQRFGYEIYLASTLKGGAMVVLEFTDDTITHA</sequence>
<dbReference type="Pfam" id="PF00512">
    <property type="entry name" value="HisKA"/>
    <property type="match status" value="1"/>
</dbReference>
<dbReference type="GO" id="GO:0005524">
    <property type="term" value="F:ATP binding"/>
    <property type="evidence" value="ECO:0007669"/>
    <property type="project" value="UniProtKB-KW"/>
</dbReference>
<accession>A0A0G4QCN4</accession>
<keyword evidence="5" id="KW-0997">Cell inner membrane</keyword>
<dbReference type="SUPFAM" id="SSF55874">
    <property type="entry name" value="ATPase domain of HSP90 chaperone/DNA topoisomerase II/histidine kinase"/>
    <property type="match status" value="1"/>
</dbReference>
<dbReference type="PANTHER" id="PTHR42878:SF7">
    <property type="entry name" value="SENSOR HISTIDINE KINASE GLRK"/>
    <property type="match status" value="1"/>
</dbReference>
<name>A0A0G4QCN4_9GAMM</name>
<dbReference type="SMART" id="SM00304">
    <property type="entry name" value="HAMP"/>
    <property type="match status" value="1"/>
</dbReference>
<dbReference type="RefSeq" id="WP_072064348.1">
    <property type="nucleotide sequence ID" value="NZ_CVRY01000005.1"/>
</dbReference>
<evidence type="ECO:0000256" key="7">
    <source>
        <dbReference type="ARBA" id="ARBA00022679"/>
    </source>
</evidence>
<feature type="transmembrane region" description="Helical" evidence="17">
    <location>
        <begin position="325"/>
        <end position="346"/>
    </location>
</feature>
<dbReference type="GO" id="GO:0000156">
    <property type="term" value="F:phosphorelay response regulator activity"/>
    <property type="evidence" value="ECO:0007669"/>
    <property type="project" value="TreeGrafter"/>
</dbReference>
<keyword evidence="14 17" id="KW-0472">Membrane</keyword>
<dbReference type="PROSITE" id="PS50885">
    <property type="entry name" value="HAMP"/>
    <property type="match status" value="1"/>
</dbReference>
<keyword evidence="6" id="KW-0597">Phosphoprotein</keyword>
<dbReference type="InterPro" id="IPR017116">
    <property type="entry name" value="Sig_transdc_His_kinase_PgtB"/>
</dbReference>
<dbReference type="FunFam" id="1.10.287.130:FF:000049">
    <property type="entry name" value="C4-dicarboxylate transport sensor protein DctB"/>
    <property type="match status" value="1"/>
</dbReference>
<evidence type="ECO:0000256" key="3">
    <source>
        <dbReference type="ARBA" id="ARBA00012438"/>
    </source>
</evidence>
<evidence type="ECO:0000256" key="10">
    <source>
        <dbReference type="ARBA" id="ARBA00022777"/>
    </source>
</evidence>
<dbReference type="PROSITE" id="PS50109">
    <property type="entry name" value="HIS_KIN"/>
    <property type="match status" value="1"/>
</dbReference>
<evidence type="ECO:0000256" key="4">
    <source>
        <dbReference type="ARBA" id="ARBA00022475"/>
    </source>
</evidence>
<dbReference type="PANTHER" id="PTHR42878">
    <property type="entry name" value="TWO-COMPONENT HISTIDINE KINASE"/>
    <property type="match status" value="1"/>
</dbReference>
<evidence type="ECO:0000256" key="1">
    <source>
        <dbReference type="ARBA" id="ARBA00000085"/>
    </source>
</evidence>
<dbReference type="Gene3D" id="1.10.287.130">
    <property type="match status" value="1"/>
</dbReference>
<dbReference type="InterPro" id="IPR035965">
    <property type="entry name" value="PAS-like_dom_sf"/>
</dbReference>
<dbReference type="PRINTS" id="PR00344">
    <property type="entry name" value="BCTRLSENSOR"/>
</dbReference>
<comment type="catalytic activity">
    <reaction evidence="1">
        <text>ATP + protein L-histidine = ADP + protein N-phospho-L-histidine.</text>
        <dbReference type="EC" id="2.7.13.3"/>
    </reaction>
</comment>
<dbReference type="SMART" id="SM00388">
    <property type="entry name" value="HisKA"/>
    <property type="match status" value="1"/>
</dbReference>
<evidence type="ECO:0000256" key="8">
    <source>
        <dbReference type="ARBA" id="ARBA00022692"/>
    </source>
</evidence>
<feature type="coiled-coil region" evidence="16">
    <location>
        <begin position="62"/>
        <end position="89"/>
    </location>
</feature>
<keyword evidence="16" id="KW-0175">Coiled coil</keyword>
<dbReference type="SMART" id="SM00387">
    <property type="entry name" value="HATPase_c"/>
    <property type="match status" value="1"/>
</dbReference>
<dbReference type="InterPro" id="IPR003661">
    <property type="entry name" value="HisK_dim/P_dom"/>
</dbReference>
<dbReference type="AlphaFoldDB" id="A0A0G4QCN4"/>
<dbReference type="Gene3D" id="3.30.450.20">
    <property type="entry name" value="PAS domain"/>
    <property type="match status" value="1"/>
</dbReference>
<evidence type="ECO:0000256" key="16">
    <source>
        <dbReference type="SAM" id="Coils"/>
    </source>
</evidence>
<dbReference type="InterPro" id="IPR036097">
    <property type="entry name" value="HisK_dim/P_sf"/>
</dbReference>
<evidence type="ECO:0000256" key="14">
    <source>
        <dbReference type="ARBA" id="ARBA00023136"/>
    </source>
</evidence>
<evidence type="ECO:0000256" key="15">
    <source>
        <dbReference type="ARBA" id="ARBA00073143"/>
    </source>
</evidence>
<keyword evidence="11" id="KW-0067">ATP-binding</keyword>
<dbReference type="EMBL" id="CVRY01000005">
    <property type="protein sequence ID" value="CRL63605.1"/>
    <property type="molecule type" value="Genomic_DNA"/>
</dbReference>
<evidence type="ECO:0000256" key="5">
    <source>
        <dbReference type="ARBA" id="ARBA00022519"/>
    </source>
</evidence>
<dbReference type="CDD" id="cd00082">
    <property type="entry name" value="HisKA"/>
    <property type="match status" value="1"/>
</dbReference>
<keyword evidence="9" id="KW-0547">Nucleotide-binding</keyword>
<evidence type="ECO:0000256" key="11">
    <source>
        <dbReference type="ARBA" id="ARBA00022840"/>
    </source>
</evidence>
<dbReference type="InterPro" id="IPR004358">
    <property type="entry name" value="Sig_transdc_His_kin-like_C"/>
</dbReference>
<evidence type="ECO:0000259" key="18">
    <source>
        <dbReference type="PROSITE" id="PS50109"/>
    </source>
</evidence>
<feature type="domain" description="HAMP" evidence="19">
    <location>
        <begin position="348"/>
        <end position="400"/>
    </location>
</feature>
<evidence type="ECO:0000256" key="12">
    <source>
        <dbReference type="ARBA" id="ARBA00022989"/>
    </source>
</evidence>
<evidence type="ECO:0000259" key="19">
    <source>
        <dbReference type="PROSITE" id="PS50885"/>
    </source>
</evidence>
<dbReference type="InterPro" id="IPR003660">
    <property type="entry name" value="HAMP_dom"/>
</dbReference>
<organism evidence="20 21">
    <name type="scientific">Proteus penneri</name>
    <dbReference type="NCBI Taxonomy" id="102862"/>
    <lineage>
        <taxon>Bacteria</taxon>
        <taxon>Pseudomonadati</taxon>
        <taxon>Pseudomonadota</taxon>
        <taxon>Gammaproteobacteria</taxon>
        <taxon>Enterobacterales</taxon>
        <taxon>Morganellaceae</taxon>
        <taxon>Proteus</taxon>
    </lineage>
</organism>
<dbReference type="Pfam" id="PF13426">
    <property type="entry name" value="PAS_9"/>
    <property type="match status" value="1"/>
</dbReference>
<comment type="subcellular location">
    <subcellularLocation>
        <location evidence="2">Cell inner membrane</location>
        <topology evidence="2">Multi-pass membrane protein</topology>
    </subcellularLocation>
</comment>
<dbReference type="InterPro" id="IPR036890">
    <property type="entry name" value="HATPase_C_sf"/>
</dbReference>
<dbReference type="Gene3D" id="3.30.565.10">
    <property type="entry name" value="Histidine kinase-like ATPase, C-terminal domain"/>
    <property type="match status" value="1"/>
</dbReference>
<dbReference type="Proteomes" id="UP000183920">
    <property type="component" value="Unassembled WGS sequence"/>
</dbReference>
<keyword evidence="4" id="KW-1003">Cell membrane</keyword>
<dbReference type="Pfam" id="PF02518">
    <property type="entry name" value="HATPase_c"/>
    <property type="match status" value="1"/>
</dbReference>
<feature type="coiled-coil region" evidence="16">
    <location>
        <begin position="528"/>
        <end position="565"/>
    </location>
</feature>
<proteinExistence type="predicted"/>
<dbReference type="SUPFAM" id="SSF55785">
    <property type="entry name" value="PYP-like sensor domain (PAS domain)"/>
    <property type="match status" value="1"/>
</dbReference>
<evidence type="ECO:0000256" key="17">
    <source>
        <dbReference type="SAM" id="Phobius"/>
    </source>
</evidence>
<dbReference type="SUPFAM" id="SSF47384">
    <property type="entry name" value="Homodimeric domain of signal transducing histidine kinase"/>
    <property type="match status" value="1"/>
</dbReference>
<evidence type="ECO:0000313" key="21">
    <source>
        <dbReference type="Proteomes" id="UP000183920"/>
    </source>
</evidence>
<reference evidence="21" key="1">
    <citation type="submission" date="2015-06" db="EMBL/GenBank/DDBJ databases">
        <authorList>
            <person name="Urmite Genomes"/>
        </authorList>
    </citation>
    <scope>NUCLEOTIDE SEQUENCE [LARGE SCALE GENOMIC DNA]</scope>
    <source>
        <strain evidence="21">CSUR P1867</strain>
    </source>
</reference>
<feature type="coiled-coil region" evidence="16">
    <location>
        <begin position="120"/>
        <end position="147"/>
    </location>
</feature>
<protein>
    <recommendedName>
        <fullName evidence="15">C4-dicarboxylate transport sensor protein DctB</fullName>
        <ecNumber evidence="3">2.7.13.3</ecNumber>
    </recommendedName>
</protein>
<dbReference type="PIRSF" id="PIRSF037119">
    <property type="entry name" value="STHK_PgtB"/>
    <property type="match status" value="1"/>
</dbReference>
<dbReference type="GO" id="GO:0005886">
    <property type="term" value="C:plasma membrane"/>
    <property type="evidence" value="ECO:0007669"/>
    <property type="project" value="UniProtKB-SubCell"/>
</dbReference>
<evidence type="ECO:0000256" key="6">
    <source>
        <dbReference type="ARBA" id="ARBA00022553"/>
    </source>
</evidence>
<dbReference type="Pfam" id="PF00672">
    <property type="entry name" value="HAMP"/>
    <property type="match status" value="1"/>
</dbReference>
<keyword evidence="12 17" id="KW-1133">Transmembrane helix</keyword>
<evidence type="ECO:0000256" key="2">
    <source>
        <dbReference type="ARBA" id="ARBA00004429"/>
    </source>
</evidence>
<evidence type="ECO:0000256" key="13">
    <source>
        <dbReference type="ARBA" id="ARBA00023012"/>
    </source>
</evidence>
<dbReference type="GO" id="GO:0030295">
    <property type="term" value="F:protein kinase activator activity"/>
    <property type="evidence" value="ECO:0007669"/>
    <property type="project" value="TreeGrafter"/>
</dbReference>